<dbReference type="PROSITE" id="PS51143">
    <property type="entry name" value="MT_A70"/>
    <property type="match status" value="1"/>
</dbReference>
<organism evidence="4">
    <name type="scientific">viral metagenome</name>
    <dbReference type="NCBI Taxonomy" id="1070528"/>
    <lineage>
        <taxon>unclassified sequences</taxon>
        <taxon>metagenomes</taxon>
        <taxon>organismal metagenomes</taxon>
    </lineage>
</organism>
<evidence type="ECO:0000256" key="1">
    <source>
        <dbReference type="ARBA" id="ARBA00022603"/>
    </source>
</evidence>
<gene>
    <name evidence="4" type="ORF">TM448A01214_0017</name>
    <name evidence="5" type="ORF">TM448B03016_0010</name>
</gene>
<dbReference type="InterPro" id="IPR029063">
    <property type="entry name" value="SAM-dependent_MTases_sf"/>
</dbReference>
<sequence length="131" mass="15654">MGKAFWLGKEDNVLFLWTIDKYLFEAQSMAEKYGYKLHARMIWNKVTGIPAAFTIRFGHEYLLYMYHGELLPVAKEQRGKWHSVFTEQVKRHSQKPEIAYQLIESLYPDAEKFEMFARNKREGWDVWGNEV</sequence>
<dbReference type="AlphaFoldDB" id="A0A6H1ZNK8"/>
<evidence type="ECO:0000256" key="2">
    <source>
        <dbReference type="ARBA" id="ARBA00022679"/>
    </source>
</evidence>
<keyword evidence="2 4" id="KW-0808">Transferase</keyword>
<proteinExistence type="predicted"/>
<dbReference type="SUPFAM" id="SSF53335">
    <property type="entry name" value="S-adenosyl-L-methionine-dependent methyltransferases"/>
    <property type="match status" value="1"/>
</dbReference>
<dbReference type="PANTHER" id="PTHR12829:SF7">
    <property type="entry name" value="N6-ADENOSINE-METHYLTRANSFERASE CATALYTIC SUBUNIT"/>
    <property type="match status" value="1"/>
</dbReference>
<dbReference type="EMBL" id="MT144986">
    <property type="protein sequence ID" value="QJI02253.1"/>
    <property type="molecule type" value="Genomic_DNA"/>
</dbReference>
<keyword evidence="3" id="KW-0949">S-adenosyl-L-methionine</keyword>
<dbReference type="Gene3D" id="3.40.50.150">
    <property type="entry name" value="Vaccinia Virus protein VP39"/>
    <property type="match status" value="1"/>
</dbReference>
<evidence type="ECO:0000313" key="5">
    <source>
        <dbReference type="EMBL" id="QJI02253.1"/>
    </source>
</evidence>
<reference evidence="4" key="1">
    <citation type="submission" date="2020-03" db="EMBL/GenBank/DDBJ databases">
        <title>The deep terrestrial virosphere.</title>
        <authorList>
            <person name="Holmfeldt K."/>
            <person name="Nilsson E."/>
            <person name="Simone D."/>
            <person name="Lopez-Fernandez M."/>
            <person name="Wu X."/>
            <person name="de Brujin I."/>
            <person name="Lundin D."/>
            <person name="Andersson A."/>
            <person name="Bertilsson S."/>
            <person name="Dopson M."/>
        </authorList>
    </citation>
    <scope>NUCLEOTIDE SEQUENCE</scope>
    <source>
        <strain evidence="4">TM448A01214</strain>
        <strain evidence="5">TM448B03016</strain>
    </source>
</reference>
<dbReference type="GO" id="GO:0001734">
    <property type="term" value="F:mRNA m(6)A methyltransferase activity"/>
    <property type="evidence" value="ECO:0007669"/>
    <property type="project" value="UniProtKB-ARBA"/>
</dbReference>
<protein>
    <submittedName>
        <fullName evidence="4">Putative methyltransferase</fullName>
    </submittedName>
</protein>
<dbReference type="Pfam" id="PF05063">
    <property type="entry name" value="MT-A70"/>
    <property type="match status" value="1"/>
</dbReference>
<dbReference type="EMBL" id="MT144113">
    <property type="protein sequence ID" value="QJA49011.1"/>
    <property type="molecule type" value="Genomic_DNA"/>
</dbReference>
<name>A0A6H1ZNK8_9ZZZZ</name>
<dbReference type="PANTHER" id="PTHR12829">
    <property type="entry name" value="N6-ADENOSINE-METHYLTRANSFERASE"/>
    <property type="match status" value="1"/>
</dbReference>
<evidence type="ECO:0000256" key="3">
    <source>
        <dbReference type="ARBA" id="ARBA00022691"/>
    </source>
</evidence>
<dbReference type="InterPro" id="IPR007757">
    <property type="entry name" value="MT-A70-like"/>
</dbReference>
<accession>A0A6H1ZNK8</accession>
<dbReference type="GO" id="GO:0032259">
    <property type="term" value="P:methylation"/>
    <property type="evidence" value="ECO:0007669"/>
    <property type="project" value="UniProtKB-KW"/>
</dbReference>
<evidence type="ECO:0000313" key="4">
    <source>
        <dbReference type="EMBL" id="QJA49011.1"/>
    </source>
</evidence>
<keyword evidence="1 4" id="KW-0489">Methyltransferase</keyword>